<dbReference type="SUPFAM" id="SSF52418">
    <property type="entry name" value="Nucleoside phosphorylase/phosphoribosyltransferase catalytic domain"/>
    <property type="match status" value="1"/>
</dbReference>
<dbReference type="GO" id="GO:0000287">
    <property type="term" value="F:magnesium ion binding"/>
    <property type="evidence" value="ECO:0007669"/>
    <property type="project" value="UniProtKB-UniRule"/>
</dbReference>
<comment type="function">
    <text evidence="9">Catalyzes the transfer of the phosphoribosyl group of 5-phosphorylribose-1-pyrophosphate (PRPP) to anthranilate to yield N-(5'-phosphoribosyl)-anthranilate (PRA).</text>
</comment>
<evidence type="ECO:0000256" key="2">
    <source>
        <dbReference type="ARBA" id="ARBA00022605"/>
    </source>
</evidence>
<protein>
    <recommendedName>
        <fullName evidence="9">Anthranilate phosphoribosyltransferase</fullName>
        <ecNumber evidence="9">2.4.2.18</ecNumber>
    </recommendedName>
</protein>
<dbReference type="OrthoDB" id="9806430at2"/>
<evidence type="ECO:0000256" key="6">
    <source>
        <dbReference type="ARBA" id="ARBA00023141"/>
    </source>
</evidence>
<dbReference type="Pfam" id="PF00591">
    <property type="entry name" value="Glycos_transf_3"/>
    <property type="match status" value="1"/>
</dbReference>
<comment type="catalytic activity">
    <reaction evidence="7 9">
        <text>N-(5-phospho-beta-D-ribosyl)anthranilate + diphosphate = 5-phospho-alpha-D-ribose 1-diphosphate + anthranilate</text>
        <dbReference type="Rhea" id="RHEA:11768"/>
        <dbReference type="ChEBI" id="CHEBI:16567"/>
        <dbReference type="ChEBI" id="CHEBI:18277"/>
        <dbReference type="ChEBI" id="CHEBI:33019"/>
        <dbReference type="ChEBI" id="CHEBI:58017"/>
        <dbReference type="EC" id="2.4.2.18"/>
    </reaction>
</comment>
<keyword evidence="6 9" id="KW-0057">Aromatic amino acid biosynthesis</keyword>
<comment type="similarity">
    <text evidence="8">In the C-terminal section; belongs to the anthranilate phosphoribosyltransferase family.</text>
</comment>
<dbReference type="EMBL" id="CGIH01000040">
    <property type="protein sequence ID" value="CFX98134.1"/>
    <property type="molecule type" value="Genomic_DNA"/>
</dbReference>
<dbReference type="UniPathway" id="UPA00035">
    <property type="reaction ID" value="UER00041"/>
</dbReference>
<keyword evidence="2 9" id="KW-0028">Amino-acid biosynthesis</keyword>
<keyword evidence="9" id="KW-0479">Metal-binding</keyword>
<evidence type="ECO:0000256" key="4">
    <source>
        <dbReference type="ARBA" id="ARBA00022679"/>
    </source>
</evidence>
<feature type="binding site" evidence="9">
    <location>
        <begin position="82"/>
        <end position="83"/>
    </location>
    <ligand>
        <name>5-phospho-alpha-D-ribose 1-diphosphate</name>
        <dbReference type="ChEBI" id="CHEBI:58017"/>
    </ligand>
</feature>
<reference evidence="12 13" key="1">
    <citation type="submission" date="2015-03" db="EMBL/GenBank/DDBJ databases">
        <authorList>
            <person name="Murphy D."/>
        </authorList>
    </citation>
    <scope>NUCLEOTIDE SEQUENCE [LARGE SCALE GENOMIC DNA]</scope>
    <source>
        <strain evidence="12 13">OL-4</strain>
    </source>
</reference>
<evidence type="ECO:0000256" key="8">
    <source>
        <dbReference type="ARBA" id="ARBA00061188"/>
    </source>
</evidence>
<dbReference type="Pfam" id="PF02885">
    <property type="entry name" value="Glycos_trans_3N"/>
    <property type="match status" value="1"/>
</dbReference>
<dbReference type="GO" id="GO:0000162">
    <property type="term" value="P:L-tryptophan biosynthetic process"/>
    <property type="evidence" value="ECO:0007669"/>
    <property type="project" value="UniProtKB-UniRule"/>
</dbReference>
<dbReference type="EC" id="2.4.2.18" evidence="9"/>
<dbReference type="NCBIfam" id="TIGR01245">
    <property type="entry name" value="trpD"/>
    <property type="match status" value="1"/>
</dbReference>
<dbReference type="SUPFAM" id="SSF47648">
    <property type="entry name" value="Nucleoside phosphorylase/phosphoribosyltransferase N-terminal domain"/>
    <property type="match status" value="1"/>
</dbReference>
<evidence type="ECO:0000256" key="5">
    <source>
        <dbReference type="ARBA" id="ARBA00022822"/>
    </source>
</evidence>
<dbReference type="HAMAP" id="MF_00211">
    <property type="entry name" value="TrpD"/>
    <property type="match status" value="1"/>
</dbReference>
<dbReference type="InterPro" id="IPR017459">
    <property type="entry name" value="Glycosyl_Trfase_fam3_N_dom"/>
</dbReference>
<dbReference type="PANTHER" id="PTHR43285">
    <property type="entry name" value="ANTHRANILATE PHOSPHORIBOSYLTRANSFERASE"/>
    <property type="match status" value="1"/>
</dbReference>
<organism evidence="12 13">
    <name type="scientific">Syntrophomonas zehnderi OL-4</name>
    <dbReference type="NCBI Taxonomy" id="690567"/>
    <lineage>
        <taxon>Bacteria</taxon>
        <taxon>Bacillati</taxon>
        <taxon>Bacillota</taxon>
        <taxon>Clostridia</taxon>
        <taxon>Eubacteriales</taxon>
        <taxon>Syntrophomonadaceae</taxon>
        <taxon>Syntrophomonas</taxon>
    </lineage>
</organism>
<dbReference type="InterPro" id="IPR000312">
    <property type="entry name" value="Glycosyl_Trfase_fam3"/>
</dbReference>
<feature type="binding site" evidence="9">
    <location>
        <position position="110"/>
    </location>
    <ligand>
        <name>anthranilate</name>
        <dbReference type="ChEBI" id="CHEBI:16567"/>
        <label>1</label>
    </ligand>
</feature>
<keyword evidence="5 9" id="KW-0822">Tryptophan biosynthesis</keyword>
<dbReference type="InterPro" id="IPR005940">
    <property type="entry name" value="Anthranilate_Pribosyl_Tfrase"/>
</dbReference>
<sequence>MFDCYLQKVVGGEFLNAEEARHCAAMLLHDKVADAKAAALLSAMRTRKENADELIGFIQALYEEAIILDTGMELIDTCGTGGDGLNTFNISTAAALVAASCGIPVAKHGNSAVTGRVGSADVLEALGVNIRMQPTQAQRLLEKTGISFFFAPFYHPVLKEIGPLRRQLGVATIFNFLGPLLNPCKPVYQVIGIYDPSLQDTVAHTLMKLGRKRAWVIHAENGMDEISPVCATRIVDIKDNTLYDYQLQPSDLGVGPFALTDIQGGDLKLNTRIVREVLDGQLGPRREAVLLNTAGALMTAGRAKDMQEGMQIAAEAIDSGKTWETLRNMVSFSQDGVMVC</sequence>
<feature type="binding site" evidence="9">
    <location>
        <position position="165"/>
    </location>
    <ligand>
        <name>anthranilate</name>
        <dbReference type="ChEBI" id="CHEBI:16567"/>
        <label>2</label>
    </ligand>
</feature>
<dbReference type="Gene3D" id="1.20.970.10">
    <property type="entry name" value="Transferase, Pyrimidine Nucleoside Phosphorylase, Chain C"/>
    <property type="match status" value="1"/>
</dbReference>
<feature type="binding site" evidence="9">
    <location>
        <position position="91"/>
    </location>
    <ligand>
        <name>Mg(2+)</name>
        <dbReference type="ChEBI" id="CHEBI:18420"/>
        <label>1</label>
    </ligand>
</feature>
<keyword evidence="4 9" id="KW-0808">Transferase</keyword>
<evidence type="ECO:0000313" key="13">
    <source>
        <dbReference type="Proteomes" id="UP000045545"/>
    </source>
</evidence>
<comment type="cofactor">
    <cofactor evidence="9">
        <name>Mg(2+)</name>
        <dbReference type="ChEBI" id="CHEBI:18420"/>
    </cofactor>
    <text evidence="9">Binds 2 magnesium ions per monomer.</text>
</comment>
<feature type="binding site" evidence="9">
    <location>
        <position position="224"/>
    </location>
    <ligand>
        <name>Mg(2+)</name>
        <dbReference type="ChEBI" id="CHEBI:18420"/>
        <label>2</label>
    </ligand>
</feature>
<dbReference type="Gene3D" id="3.40.1030.10">
    <property type="entry name" value="Nucleoside phosphorylase/phosphoribosyltransferase catalytic domain"/>
    <property type="match status" value="1"/>
</dbReference>
<evidence type="ECO:0000259" key="10">
    <source>
        <dbReference type="Pfam" id="PF00591"/>
    </source>
</evidence>
<dbReference type="InterPro" id="IPR036320">
    <property type="entry name" value="Glycosyl_Trfase_fam3_N_dom_sf"/>
</dbReference>
<dbReference type="STRING" id="690567.2380"/>
<dbReference type="GO" id="GO:0004048">
    <property type="term" value="F:anthranilate phosphoribosyltransferase activity"/>
    <property type="evidence" value="ECO:0007669"/>
    <property type="project" value="UniProtKB-UniRule"/>
</dbReference>
<comment type="caution">
    <text evidence="9">Lacks conserved residue(s) required for the propagation of feature annotation.</text>
</comment>
<accession>A0A0E4C9H6</accession>
<feature type="binding site" evidence="9">
    <location>
        <begin position="107"/>
        <end position="115"/>
    </location>
    <ligand>
        <name>5-phospho-alpha-D-ribose 1-diphosphate</name>
        <dbReference type="ChEBI" id="CHEBI:58017"/>
    </ligand>
</feature>
<feature type="binding site" evidence="9">
    <location>
        <position position="119"/>
    </location>
    <ligand>
        <name>5-phospho-alpha-D-ribose 1-diphosphate</name>
        <dbReference type="ChEBI" id="CHEBI:58017"/>
    </ligand>
</feature>
<dbReference type="Proteomes" id="UP000045545">
    <property type="component" value="Unassembled WGS sequence"/>
</dbReference>
<feature type="binding site" evidence="9">
    <location>
        <position position="79"/>
    </location>
    <ligand>
        <name>anthranilate</name>
        <dbReference type="ChEBI" id="CHEBI:16567"/>
        <label>1</label>
    </ligand>
</feature>
<dbReference type="GO" id="GO:0005829">
    <property type="term" value="C:cytosol"/>
    <property type="evidence" value="ECO:0007669"/>
    <property type="project" value="TreeGrafter"/>
</dbReference>
<comment type="pathway">
    <text evidence="1 9">Amino-acid biosynthesis; L-tryptophan biosynthesis; L-tryptophan from chorismate: step 2/5.</text>
</comment>
<proteinExistence type="inferred from homology"/>
<dbReference type="AlphaFoldDB" id="A0A0E4C9H6"/>
<evidence type="ECO:0000259" key="11">
    <source>
        <dbReference type="Pfam" id="PF02885"/>
    </source>
</evidence>
<feature type="binding site" evidence="9">
    <location>
        <begin position="89"/>
        <end position="92"/>
    </location>
    <ligand>
        <name>5-phospho-alpha-D-ribose 1-diphosphate</name>
        <dbReference type="ChEBI" id="CHEBI:58017"/>
    </ligand>
</feature>
<dbReference type="InterPro" id="IPR035902">
    <property type="entry name" value="Nuc_phospho_transferase"/>
</dbReference>
<feature type="binding site" evidence="9">
    <location>
        <position position="225"/>
    </location>
    <ligand>
        <name>Mg(2+)</name>
        <dbReference type="ChEBI" id="CHEBI:18420"/>
        <label>2</label>
    </ligand>
</feature>
<evidence type="ECO:0000256" key="3">
    <source>
        <dbReference type="ARBA" id="ARBA00022676"/>
    </source>
</evidence>
<feature type="domain" description="Glycosyl transferase family 3 N-terminal" evidence="11">
    <location>
        <begin position="5"/>
        <end position="64"/>
    </location>
</feature>
<keyword evidence="13" id="KW-1185">Reference proteome</keyword>
<feature type="binding site" evidence="9">
    <location>
        <position position="225"/>
    </location>
    <ligand>
        <name>Mg(2+)</name>
        <dbReference type="ChEBI" id="CHEBI:18420"/>
        <label>1</label>
    </ligand>
</feature>
<comment type="similarity">
    <text evidence="9">Belongs to the anthranilate phosphoribosyltransferase family.</text>
</comment>
<dbReference type="RefSeq" id="WP_046499254.1">
    <property type="nucleotide sequence ID" value="NZ_CGIH01000040.1"/>
</dbReference>
<dbReference type="FunFam" id="3.40.1030.10:FF:000002">
    <property type="entry name" value="Anthranilate phosphoribosyltransferase"/>
    <property type="match status" value="1"/>
</dbReference>
<keyword evidence="3 9" id="KW-0328">Glycosyltransferase</keyword>
<feature type="binding site" evidence="9">
    <location>
        <position position="87"/>
    </location>
    <ligand>
        <name>5-phospho-alpha-D-ribose 1-diphosphate</name>
        <dbReference type="ChEBI" id="CHEBI:58017"/>
    </ligand>
</feature>
<evidence type="ECO:0000313" key="12">
    <source>
        <dbReference type="EMBL" id="CFX98134.1"/>
    </source>
</evidence>
<comment type="subunit">
    <text evidence="9">Homodimer.</text>
</comment>
<evidence type="ECO:0000256" key="1">
    <source>
        <dbReference type="ARBA" id="ARBA00004907"/>
    </source>
</evidence>
<evidence type="ECO:0000256" key="9">
    <source>
        <dbReference type="HAMAP-Rule" id="MF_00211"/>
    </source>
</evidence>
<evidence type="ECO:0000256" key="7">
    <source>
        <dbReference type="ARBA" id="ARBA00052328"/>
    </source>
</evidence>
<feature type="domain" description="Glycosyl transferase family 3" evidence="10">
    <location>
        <begin position="73"/>
        <end position="322"/>
    </location>
</feature>
<feature type="binding site" evidence="9">
    <location>
        <position position="79"/>
    </location>
    <ligand>
        <name>5-phospho-alpha-D-ribose 1-diphosphate</name>
        <dbReference type="ChEBI" id="CHEBI:58017"/>
    </ligand>
</feature>
<dbReference type="PANTHER" id="PTHR43285:SF2">
    <property type="entry name" value="ANTHRANILATE PHOSPHORIBOSYLTRANSFERASE"/>
    <property type="match status" value="1"/>
</dbReference>
<name>A0A0E4C9H6_9FIRM</name>
<keyword evidence="9" id="KW-0460">Magnesium</keyword>
<gene>
    <name evidence="9" type="primary">trpD</name>
    <name evidence="12" type="ORF">2380</name>
</gene>